<feature type="region of interest" description="Disordered" evidence="2">
    <location>
        <begin position="601"/>
        <end position="636"/>
    </location>
</feature>
<evidence type="ECO:0000256" key="1">
    <source>
        <dbReference type="PROSITE-ProRule" id="PRU00042"/>
    </source>
</evidence>
<dbReference type="InterPro" id="IPR013087">
    <property type="entry name" value="Znf_C2H2_type"/>
</dbReference>
<keyword evidence="1" id="KW-0479">Metal-binding</keyword>
<dbReference type="EMBL" id="JAUPFM010000002">
    <property type="protein sequence ID" value="KAK2859755.1"/>
    <property type="molecule type" value="Genomic_DNA"/>
</dbReference>
<proteinExistence type="predicted"/>
<feature type="domain" description="C2H2-type" evidence="3">
    <location>
        <begin position="536"/>
        <end position="563"/>
    </location>
</feature>
<organism evidence="4 5">
    <name type="scientific">Channa striata</name>
    <name type="common">Snakehead murrel</name>
    <name type="synonym">Ophicephalus striatus</name>
    <dbReference type="NCBI Taxonomy" id="64152"/>
    <lineage>
        <taxon>Eukaryota</taxon>
        <taxon>Metazoa</taxon>
        <taxon>Chordata</taxon>
        <taxon>Craniata</taxon>
        <taxon>Vertebrata</taxon>
        <taxon>Euteleostomi</taxon>
        <taxon>Actinopterygii</taxon>
        <taxon>Neopterygii</taxon>
        <taxon>Teleostei</taxon>
        <taxon>Neoteleostei</taxon>
        <taxon>Acanthomorphata</taxon>
        <taxon>Anabantaria</taxon>
        <taxon>Anabantiformes</taxon>
        <taxon>Channoidei</taxon>
        <taxon>Channidae</taxon>
        <taxon>Channa</taxon>
    </lineage>
</organism>
<dbReference type="PROSITE" id="PS00028">
    <property type="entry name" value="ZINC_FINGER_C2H2_1"/>
    <property type="match status" value="1"/>
</dbReference>
<evidence type="ECO:0000256" key="2">
    <source>
        <dbReference type="SAM" id="MobiDB-lite"/>
    </source>
</evidence>
<feature type="compositionally biased region" description="Basic residues" evidence="2">
    <location>
        <begin position="305"/>
        <end position="324"/>
    </location>
</feature>
<feature type="region of interest" description="Disordered" evidence="2">
    <location>
        <begin position="265"/>
        <end position="418"/>
    </location>
</feature>
<feature type="compositionally biased region" description="Basic and acidic residues" evidence="2">
    <location>
        <begin position="607"/>
        <end position="625"/>
    </location>
</feature>
<dbReference type="AlphaFoldDB" id="A0AA88T3K4"/>
<keyword evidence="5" id="KW-1185">Reference proteome</keyword>
<evidence type="ECO:0000313" key="4">
    <source>
        <dbReference type="EMBL" id="KAK2859755.1"/>
    </source>
</evidence>
<dbReference type="GO" id="GO:0008270">
    <property type="term" value="F:zinc ion binding"/>
    <property type="evidence" value="ECO:0007669"/>
    <property type="project" value="UniProtKB-KW"/>
</dbReference>
<feature type="domain" description="C2H2-type" evidence="3">
    <location>
        <begin position="564"/>
        <end position="586"/>
    </location>
</feature>
<feature type="compositionally biased region" description="Acidic residues" evidence="2">
    <location>
        <begin position="500"/>
        <end position="510"/>
    </location>
</feature>
<keyword evidence="1" id="KW-0863">Zinc-finger</keyword>
<dbReference type="Proteomes" id="UP001187415">
    <property type="component" value="Unassembled WGS sequence"/>
</dbReference>
<reference evidence="4" key="1">
    <citation type="submission" date="2023-07" db="EMBL/GenBank/DDBJ databases">
        <title>Chromosome-level Genome Assembly of Striped Snakehead (Channa striata).</title>
        <authorList>
            <person name="Liu H."/>
        </authorList>
    </citation>
    <scope>NUCLEOTIDE SEQUENCE</scope>
    <source>
        <strain evidence="4">Gz</strain>
        <tissue evidence="4">Muscle</tissue>
    </source>
</reference>
<feature type="compositionally biased region" description="Basic residues" evidence="2">
    <location>
        <begin position="684"/>
        <end position="695"/>
    </location>
</feature>
<feature type="compositionally biased region" description="Basic and acidic residues" evidence="2">
    <location>
        <begin position="944"/>
        <end position="962"/>
    </location>
</feature>
<feature type="compositionally biased region" description="Basic and acidic residues" evidence="2">
    <location>
        <begin position="849"/>
        <end position="861"/>
    </location>
</feature>
<feature type="region of interest" description="Disordered" evidence="2">
    <location>
        <begin position="484"/>
        <end position="525"/>
    </location>
</feature>
<dbReference type="Gene3D" id="3.30.160.60">
    <property type="entry name" value="Classic Zinc Finger"/>
    <property type="match status" value="1"/>
</dbReference>
<comment type="caution">
    <text evidence="4">The sequence shown here is derived from an EMBL/GenBank/DDBJ whole genome shotgun (WGS) entry which is preliminary data.</text>
</comment>
<dbReference type="InterPro" id="IPR036236">
    <property type="entry name" value="Znf_C2H2_sf"/>
</dbReference>
<feature type="region of interest" description="Disordered" evidence="2">
    <location>
        <begin position="676"/>
        <end position="730"/>
    </location>
</feature>
<accession>A0AA88T3K4</accession>
<dbReference type="SUPFAM" id="SSF57667">
    <property type="entry name" value="beta-beta-alpha zinc fingers"/>
    <property type="match status" value="1"/>
</dbReference>
<sequence>MTPHSMFLPRTQQLCLKQTISLGGFSGPQGVPVLWHSSCPTLDTEQQVNGDVQTEDRRVHCGRRRSPTSGRWGGSAAANEGGEEESRGGGGGNNNNSAGERRPWTLSTGDTESRRWTAGLSGDTVIEMLQDQVWRKDAGCQWESPEGERRDVGCQSEPAASRDAAVQVDFRLTGVWDIPTCKLDEPEWVNTRPPLCPVYPPYIPPLLPMMPQFRCTSPDLQHPNLARSLPSMPLYQPPLILDQRTIPLPGYFSLPMWNLPPIAEARCDPPSPPTSADSLVPPGLIAPLSPRLAEEEEKETEGLFLKHKKGVHGRKRTTVTKQQKKNTSQCRAKSRPATNKQTKSKANNAVGRRGRLSSTTYRKRSSEEKEKWQLHQRQDVLHPEKRSSATDTQLSCIKPVEPPAQIQNTSHEGGSDRVLKKRKRLLEQQENGSVQMMEEDEKGGVKRAKIKMEVAKQVVRPRRNLVGPPVRYLIESEVRSCGLSADDQSRKKANRKNGELGEEQQEEESEGVGVMEKTERGRVESTEDREVEGCWQPCQVCGLKFNKEASLQLHLSVHRTGRWFNCHLCSKRFRLAHTLCQHHHQHHHSIELGTSDNWEVKFNTNSDGERTEREERSKKGEETEKTLLLPPPTKAPDWTTRINRVRRKPWWWVDFQSLTNRRQENMEWWRRLHENDGKQEEGRRRKGRQSRKKVVERRGDTEEEMEQTRGVCLMKGGGGEEGERGREGGEDMEVTALCASSMDGGQEEERRDGGEIMEVTAVCATREDGGEEGKRRDGGETKEEVKLICVMEENGGEEGKRRDGGETKEEVKLICVMEENGGEEGKRRDGGETKEEEKLICVMEENGGEEGKRRDGGETKEEVKLICVVEENGGEEGKSGGHCGGEKEDVRQVEVKKKVMEQPQRPRRKMVGPPIRYLLESEEQAHGPLTANQEQLKQRKKTQKKSEAVGRTVETDRTDNTDRGPTVQEKANNPQRKRGRPKKVVIDCQVGGGASERQQVTFSQMEG</sequence>
<keyword evidence="1" id="KW-0862">Zinc</keyword>
<protein>
    <recommendedName>
        <fullName evidence="3">C2H2-type domain-containing protein</fullName>
    </recommendedName>
</protein>
<feature type="region of interest" description="Disordered" evidence="2">
    <location>
        <begin position="871"/>
        <end position="983"/>
    </location>
</feature>
<gene>
    <name evidence="4" type="ORF">Q5P01_004375</name>
</gene>
<feature type="compositionally biased region" description="Basic and acidic residues" evidence="2">
    <location>
        <begin position="364"/>
        <end position="388"/>
    </location>
</feature>
<feature type="compositionally biased region" description="Basic and acidic residues" evidence="2">
    <location>
        <begin position="875"/>
        <end position="900"/>
    </location>
</feature>
<feature type="region of interest" description="Disordered" evidence="2">
    <location>
        <begin position="842"/>
        <end position="861"/>
    </location>
</feature>
<evidence type="ECO:0000259" key="3">
    <source>
        <dbReference type="PROSITE" id="PS50157"/>
    </source>
</evidence>
<feature type="region of interest" description="Disordered" evidence="2">
    <location>
        <begin position="45"/>
        <end position="115"/>
    </location>
</feature>
<name>A0AA88T3K4_CHASR</name>
<dbReference type="PROSITE" id="PS50157">
    <property type="entry name" value="ZINC_FINGER_C2H2_2"/>
    <property type="match status" value="2"/>
</dbReference>
<feature type="compositionally biased region" description="Basic and acidic residues" evidence="2">
    <location>
        <begin position="516"/>
        <end position="525"/>
    </location>
</feature>
<evidence type="ECO:0000313" key="5">
    <source>
        <dbReference type="Proteomes" id="UP001187415"/>
    </source>
</evidence>
<dbReference type="SMART" id="SM00355">
    <property type="entry name" value="ZnF_C2H2"/>
    <property type="match status" value="2"/>
</dbReference>
<feature type="compositionally biased region" description="Polar residues" evidence="2">
    <location>
        <begin position="328"/>
        <end position="347"/>
    </location>
</feature>